<feature type="domain" description="EF-hand" evidence="4">
    <location>
        <begin position="123"/>
        <end position="158"/>
    </location>
</feature>
<sequence>MKCSPPTHSPQGGEKATTATSTVPSASQTAAQSALKARVSVPDAGGVGDGGRTSSGPRNKSSKGYTTPGGGVGRAATGSGGSQISEEAIVELRELFALFDRDGDGEISTEDLAIMTRAFGQNATEVELKNMIAHVDTDGSGTVDFPEFVAKVRADTLTTLTEEETRKLFKLFDRDRNGFITADELRHFMAALGEQLTDEQVDEMIREADMDGDVQISYDEFSALVTSAQKSK</sequence>
<dbReference type="PANTHER" id="PTHR23048">
    <property type="entry name" value="MYOSIN LIGHT CHAIN 1, 3"/>
    <property type="match status" value="1"/>
</dbReference>
<dbReference type="VEuPathDB" id="VectorBase:RSAN_035613"/>
<keyword evidence="2" id="KW-0106">Calcium</keyword>
<dbReference type="GO" id="GO:0005509">
    <property type="term" value="F:calcium ion binding"/>
    <property type="evidence" value="ECO:0007669"/>
    <property type="project" value="InterPro"/>
</dbReference>
<evidence type="ECO:0000256" key="1">
    <source>
        <dbReference type="ARBA" id="ARBA00022737"/>
    </source>
</evidence>
<feature type="domain" description="EF-hand" evidence="4">
    <location>
        <begin position="196"/>
        <end position="231"/>
    </location>
</feature>
<name>A0A9D4T1L5_RHISA</name>
<organism evidence="5 6">
    <name type="scientific">Rhipicephalus sanguineus</name>
    <name type="common">Brown dog tick</name>
    <name type="synonym">Ixodes sanguineus</name>
    <dbReference type="NCBI Taxonomy" id="34632"/>
    <lineage>
        <taxon>Eukaryota</taxon>
        <taxon>Metazoa</taxon>
        <taxon>Ecdysozoa</taxon>
        <taxon>Arthropoda</taxon>
        <taxon>Chelicerata</taxon>
        <taxon>Arachnida</taxon>
        <taxon>Acari</taxon>
        <taxon>Parasitiformes</taxon>
        <taxon>Ixodida</taxon>
        <taxon>Ixodoidea</taxon>
        <taxon>Ixodidae</taxon>
        <taxon>Rhipicephalinae</taxon>
        <taxon>Rhipicephalus</taxon>
        <taxon>Rhipicephalus</taxon>
    </lineage>
</organism>
<dbReference type="Pfam" id="PF13499">
    <property type="entry name" value="EF-hand_7"/>
    <property type="match status" value="2"/>
</dbReference>
<keyword evidence="1" id="KW-0677">Repeat</keyword>
<dbReference type="InterPro" id="IPR002048">
    <property type="entry name" value="EF_hand_dom"/>
</dbReference>
<feature type="domain" description="EF-hand" evidence="4">
    <location>
        <begin position="160"/>
        <end position="195"/>
    </location>
</feature>
<gene>
    <name evidence="5" type="ORF">HPB52_020536</name>
</gene>
<dbReference type="PROSITE" id="PS00018">
    <property type="entry name" value="EF_HAND_1"/>
    <property type="match status" value="3"/>
</dbReference>
<dbReference type="InterPro" id="IPR018247">
    <property type="entry name" value="EF_Hand_1_Ca_BS"/>
</dbReference>
<dbReference type="CDD" id="cd00051">
    <property type="entry name" value="EFh"/>
    <property type="match status" value="2"/>
</dbReference>
<dbReference type="AlphaFoldDB" id="A0A9D4T1L5"/>
<dbReference type="SMART" id="SM00054">
    <property type="entry name" value="EFh"/>
    <property type="match status" value="4"/>
</dbReference>
<dbReference type="PANTHER" id="PTHR23048:SF0">
    <property type="entry name" value="CALMODULIN LIKE 3"/>
    <property type="match status" value="1"/>
</dbReference>
<evidence type="ECO:0000313" key="6">
    <source>
        <dbReference type="Proteomes" id="UP000821837"/>
    </source>
</evidence>
<dbReference type="InterPro" id="IPR011992">
    <property type="entry name" value="EF-hand-dom_pair"/>
</dbReference>
<feature type="compositionally biased region" description="Low complexity" evidence="3">
    <location>
        <begin position="16"/>
        <end position="44"/>
    </location>
</feature>
<reference evidence="5" key="1">
    <citation type="journal article" date="2020" name="Cell">
        <title>Large-Scale Comparative Analyses of Tick Genomes Elucidate Their Genetic Diversity and Vector Capacities.</title>
        <authorList>
            <consortium name="Tick Genome and Microbiome Consortium (TIGMIC)"/>
            <person name="Jia N."/>
            <person name="Wang J."/>
            <person name="Shi W."/>
            <person name="Du L."/>
            <person name="Sun Y."/>
            <person name="Zhan W."/>
            <person name="Jiang J.F."/>
            <person name="Wang Q."/>
            <person name="Zhang B."/>
            <person name="Ji P."/>
            <person name="Bell-Sakyi L."/>
            <person name="Cui X.M."/>
            <person name="Yuan T.T."/>
            <person name="Jiang B.G."/>
            <person name="Yang W.F."/>
            <person name="Lam T.T."/>
            <person name="Chang Q.C."/>
            <person name="Ding S.J."/>
            <person name="Wang X.J."/>
            <person name="Zhu J.G."/>
            <person name="Ruan X.D."/>
            <person name="Zhao L."/>
            <person name="Wei J.T."/>
            <person name="Ye R.Z."/>
            <person name="Que T.C."/>
            <person name="Du C.H."/>
            <person name="Zhou Y.H."/>
            <person name="Cheng J.X."/>
            <person name="Dai P.F."/>
            <person name="Guo W.B."/>
            <person name="Han X.H."/>
            <person name="Huang E.J."/>
            <person name="Li L.F."/>
            <person name="Wei W."/>
            <person name="Gao Y.C."/>
            <person name="Liu J.Z."/>
            <person name="Shao H.Z."/>
            <person name="Wang X."/>
            <person name="Wang C.C."/>
            <person name="Yang T.C."/>
            <person name="Huo Q.B."/>
            <person name="Li W."/>
            <person name="Chen H.Y."/>
            <person name="Chen S.E."/>
            <person name="Zhou L.G."/>
            <person name="Ni X.B."/>
            <person name="Tian J.H."/>
            <person name="Sheng Y."/>
            <person name="Liu T."/>
            <person name="Pan Y.S."/>
            <person name="Xia L.Y."/>
            <person name="Li J."/>
            <person name="Zhao F."/>
            <person name="Cao W.C."/>
        </authorList>
    </citation>
    <scope>NUCLEOTIDE SEQUENCE</scope>
    <source>
        <strain evidence="5">Rsan-2018</strain>
    </source>
</reference>
<dbReference type="Proteomes" id="UP000821837">
    <property type="component" value="Chromosome 3"/>
</dbReference>
<protein>
    <recommendedName>
        <fullName evidence="4">EF-hand domain-containing protein</fullName>
    </recommendedName>
</protein>
<evidence type="ECO:0000256" key="3">
    <source>
        <dbReference type="SAM" id="MobiDB-lite"/>
    </source>
</evidence>
<reference evidence="5" key="2">
    <citation type="submission" date="2021-09" db="EMBL/GenBank/DDBJ databases">
        <authorList>
            <person name="Jia N."/>
            <person name="Wang J."/>
            <person name="Shi W."/>
            <person name="Du L."/>
            <person name="Sun Y."/>
            <person name="Zhan W."/>
            <person name="Jiang J."/>
            <person name="Wang Q."/>
            <person name="Zhang B."/>
            <person name="Ji P."/>
            <person name="Sakyi L.B."/>
            <person name="Cui X."/>
            <person name="Yuan T."/>
            <person name="Jiang B."/>
            <person name="Yang W."/>
            <person name="Lam T.T.-Y."/>
            <person name="Chang Q."/>
            <person name="Ding S."/>
            <person name="Wang X."/>
            <person name="Zhu J."/>
            <person name="Ruan X."/>
            <person name="Zhao L."/>
            <person name="Wei J."/>
            <person name="Que T."/>
            <person name="Du C."/>
            <person name="Cheng J."/>
            <person name="Dai P."/>
            <person name="Han X."/>
            <person name="Huang E."/>
            <person name="Gao Y."/>
            <person name="Liu J."/>
            <person name="Shao H."/>
            <person name="Ye R."/>
            <person name="Li L."/>
            <person name="Wei W."/>
            <person name="Wang X."/>
            <person name="Wang C."/>
            <person name="Huo Q."/>
            <person name="Li W."/>
            <person name="Guo W."/>
            <person name="Chen H."/>
            <person name="Chen S."/>
            <person name="Zhou L."/>
            <person name="Zhou L."/>
            <person name="Ni X."/>
            <person name="Tian J."/>
            <person name="Zhou Y."/>
            <person name="Sheng Y."/>
            <person name="Liu T."/>
            <person name="Pan Y."/>
            <person name="Xia L."/>
            <person name="Li J."/>
            <person name="Zhao F."/>
            <person name="Cao W."/>
        </authorList>
    </citation>
    <scope>NUCLEOTIDE SEQUENCE</scope>
    <source>
        <strain evidence="5">Rsan-2018</strain>
        <tissue evidence="5">Larvae</tissue>
    </source>
</reference>
<comment type="caution">
    <text evidence="5">The sequence shown here is derived from an EMBL/GenBank/DDBJ whole genome shotgun (WGS) entry which is preliminary data.</text>
</comment>
<feature type="domain" description="EF-hand" evidence="4">
    <location>
        <begin position="87"/>
        <end position="122"/>
    </location>
</feature>
<evidence type="ECO:0000256" key="2">
    <source>
        <dbReference type="ARBA" id="ARBA00022837"/>
    </source>
</evidence>
<evidence type="ECO:0000259" key="4">
    <source>
        <dbReference type="PROSITE" id="PS50222"/>
    </source>
</evidence>
<evidence type="ECO:0000313" key="5">
    <source>
        <dbReference type="EMBL" id="KAH7963313.1"/>
    </source>
</evidence>
<accession>A0A9D4T1L5</accession>
<dbReference type="PROSITE" id="PS50222">
    <property type="entry name" value="EF_HAND_2"/>
    <property type="match status" value="4"/>
</dbReference>
<feature type="region of interest" description="Disordered" evidence="3">
    <location>
        <begin position="1"/>
        <end position="82"/>
    </location>
</feature>
<dbReference type="Gene3D" id="1.10.238.10">
    <property type="entry name" value="EF-hand"/>
    <property type="match status" value="2"/>
</dbReference>
<dbReference type="GO" id="GO:0016460">
    <property type="term" value="C:myosin II complex"/>
    <property type="evidence" value="ECO:0007669"/>
    <property type="project" value="TreeGrafter"/>
</dbReference>
<proteinExistence type="predicted"/>
<keyword evidence="6" id="KW-1185">Reference proteome</keyword>
<dbReference type="SUPFAM" id="SSF47473">
    <property type="entry name" value="EF-hand"/>
    <property type="match status" value="1"/>
</dbReference>
<dbReference type="FunFam" id="1.10.238.10:FF:000001">
    <property type="entry name" value="Calmodulin 1"/>
    <property type="match status" value="1"/>
</dbReference>
<dbReference type="InterPro" id="IPR050230">
    <property type="entry name" value="CALM/Myosin/TropC-like"/>
</dbReference>
<dbReference type="EMBL" id="JABSTV010001249">
    <property type="protein sequence ID" value="KAH7963313.1"/>
    <property type="molecule type" value="Genomic_DNA"/>
</dbReference>
<feature type="compositionally biased region" description="Gly residues" evidence="3">
    <location>
        <begin position="67"/>
        <end position="81"/>
    </location>
</feature>